<dbReference type="GO" id="GO:0004553">
    <property type="term" value="F:hydrolase activity, hydrolyzing O-glycosyl compounds"/>
    <property type="evidence" value="ECO:0007669"/>
    <property type="project" value="InterPro"/>
</dbReference>
<proteinExistence type="predicted"/>
<dbReference type="Proteomes" id="UP000623608">
    <property type="component" value="Unassembled WGS sequence"/>
</dbReference>
<feature type="signal peptide" evidence="5">
    <location>
        <begin position="1"/>
        <end position="22"/>
    </location>
</feature>
<gene>
    <name evidence="7" type="ORF">Ate02nite_93340</name>
</gene>
<dbReference type="InterPro" id="IPR008965">
    <property type="entry name" value="CBM2/CBM3_carb-bd_dom_sf"/>
</dbReference>
<dbReference type="InterPro" id="IPR011004">
    <property type="entry name" value="Trimer_LpxA-like_sf"/>
</dbReference>
<dbReference type="Gene3D" id="2.60.40.290">
    <property type="match status" value="1"/>
</dbReference>
<keyword evidence="2" id="KW-0326">Glycosidase</keyword>
<evidence type="ECO:0000259" key="6">
    <source>
        <dbReference type="PROSITE" id="PS51173"/>
    </source>
</evidence>
<dbReference type="SMART" id="SM00637">
    <property type="entry name" value="CBD_II"/>
    <property type="match status" value="1"/>
</dbReference>
<evidence type="ECO:0000256" key="2">
    <source>
        <dbReference type="ARBA" id="ARBA00023295"/>
    </source>
</evidence>
<dbReference type="GO" id="GO:0000272">
    <property type="term" value="P:polysaccharide catabolic process"/>
    <property type="evidence" value="ECO:0007669"/>
    <property type="project" value="UniProtKB-KW"/>
</dbReference>
<dbReference type="Gene3D" id="2.160.10.10">
    <property type="entry name" value="Hexapeptide repeat proteins"/>
    <property type="match status" value="1"/>
</dbReference>
<dbReference type="AlphaFoldDB" id="A0A919NWH3"/>
<dbReference type="InterPro" id="IPR012291">
    <property type="entry name" value="CBM2_carb-bd_dom_sf"/>
</dbReference>
<evidence type="ECO:0000256" key="5">
    <source>
        <dbReference type="SAM" id="SignalP"/>
    </source>
</evidence>
<keyword evidence="5" id="KW-0732">Signal</keyword>
<dbReference type="EMBL" id="BOMY01000061">
    <property type="protein sequence ID" value="GIF26604.1"/>
    <property type="molecule type" value="Genomic_DNA"/>
</dbReference>
<feature type="chain" id="PRO_5038799114" description="CBM2 domain-containing protein" evidence="5">
    <location>
        <begin position="23"/>
        <end position="727"/>
    </location>
</feature>
<feature type="domain" description="CBM2" evidence="6">
    <location>
        <begin position="626"/>
        <end position="727"/>
    </location>
</feature>
<organism evidence="7 8">
    <name type="scientific">Paractinoplanes tereljensis</name>
    <dbReference type="NCBI Taxonomy" id="571912"/>
    <lineage>
        <taxon>Bacteria</taxon>
        <taxon>Bacillati</taxon>
        <taxon>Actinomycetota</taxon>
        <taxon>Actinomycetes</taxon>
        <taxon>Micromonosporales</taxon>
        <taxon>Micromonosporaceae</taxon>
        <taxon>Paractinoplanes</taxon>
    </lineage>
</organism>
<dbReference type="PROSITE" id="PS00561">
    <property type="entry name" value="CBM2_A"/>
    <property type="match status" value="1"/>
</dbReference>
<dbReference type="Pfam" id="PF19527">
    <property type="entry name" value="DUF6055"/>
    <property type="match status" value="1"/>
</dbReference>
<evidence type="ECO:0000313" key="8">
    <source>
        <dbReference type="Proteomes" id="UP000623608"/>
    </source>
</evidence>
<dbReference type="InterPro" id="IPR018366">
    <property type="entry name" value="CBM2_CS"/>
</dbReference>
<keyword evidence="8" id="KW-1185">Reference proteome</keyword>
<feature type="region of interest" description="Disordered" evidence="4">
    <location>
        <begin position="579"/>
        <end position="628"/>
    </location>
</feature>
<feature type="compositionally biased region" description="Low complexity" evidence="4">
    <location>
        <begin position="583"/>
        <end position="628"/>
    </location>
</feature>
<dbReference type="SUPFAM" id="SSF49384">
    <property type="entry name" value="Carbohydrate-binding domain"/>
    <property type="match status" value="1"/>
</dbReference>
<evidence type="ECO:0000256" key="1">
    <source>
        <dbReference type="ARBA" id="ARBA00022801"/>
    </source>
</evidence>
<dbReference type="SUPFAM" id="SSF51161">
    <property type="entry name" value="Trimeric LpxA-like enzymes"/>
    <property type="match status" value="1"/>
</dbReference>
<evidence type="ECO:0000313" key="7">
    <source>
        <dbReference type="EMBL" id="GIF26604.1"/>
    </source>
</evidence>
<keyword evidence="3" id="KW-0119">Carbohydrate metabolism</keyword>
<dbReference type="Pfam" id="PF00553">
    <property type="entry name" value="CBM_2"/>
    <property type="match status" value="1"/>
</dbReference>
<reference evidence="7" key="1">
    <citation type="submission" date="2021-01" db="EMBL/GenBank/DDBJ databases">
        <title>Whole genome shotgun sequence of Actinoplanes tereljensis NBRC 105297.</title>
        <authorList>
            <person name="Komaki H."/>
            <person name="Tamura T."/>
        </authorList>
    </citation>
    <scope>NUCLEOTIDE SEQUENCE</scope>
    <source>
        <strain evidence="7">NBRC 105297</strain>
    </source>
</reference>
<keyword evidence="1" id="KW-0378">Hydrolase</keyword>
<comment type="caution">
    <text evidence="7">The sequence shown here is derived from an EMBL/GenBank/DDBJ whole genome shotgun (WGS) entry which is preliminary data.</text>
</comment>
<dbReference type="InterPro" id="IPR001919">
    <property type="entry name" value="CBD2"/>
</dbReference>
<dbReference type="InterPro" id="IPR045690">
    <property type="entry name" value="DUF6055"/>
</dbReference>
<protein>
    <recommendedName>
        <fullName evidence="6">CBM2 domain-containing protein</fullName>
    </recommendedName>
</protein>
<sequence length="727" mass="76014">MRRLLAVLAVLAVGLVAAPTLAKTAFAATKTVYIPASWQSTGEVPWASNRTKESANFILLWGEKSGTTPTSAPSPYNFDPDNILSQLESLYSYYVNTMKFTTETGALAQYKIDVIVTQTWNRTELDAWATGGSADGKVGVINIAPAAALPGSWGLAHELGHVFQNLTFLGRSGYGFTDASAGTFWESSAEYMAMQVYPDGGAGDLTRFLRTENMAYSSSRHHYGAWMLIQYLVDRSGGISIFNRLWNEARNTEHPLETYRRLMGLTQDQLNSELAGYAQHQVTYDYSNKAHFQTFINNVYGAGFLNAYNGVPVDAVNQAAGHYAIPDALAPSDYGYNKIKLVPSSSGALVRLHFKGHVNSAAGSGWSYGFVAVKNGTPRYGTVSTAADGQISFQLEAGETEVYLVVLGAPSSVHHYGFLDGYTKNYRYPYEFTVSGAVPSGYEPGYTKPAATGGGHWHTNGGGWVSNSATVASTAYVGPRAAVYGNSTVSGNARIEGLAWVNSGATITGNAVVRDNALIQGGANLSGSIVVGGDAELATTCSAGTYLLFNPDRGCDGRTGETDINPGYSRFTDAELAITDGGTTTPTATPTATSSPTSSPTTSPTSSPTASPTASPTSSPTPTTTASPAVGACSARLAIVGSWTGGFQAEVTVTATAAGTKSWTAGWQLASGQQITQSWSANVTTSGTAATATNAGWNGTLSAGATTTFGFLANGTASTPTLNCSAT</sequence>
<evidence type="ECO:0000256" key="3">
    <source>
        <dbReference type="ARBA" id="ARBA00023326"/>
    </source>
</evidence>
<name>A0A919NWH3_9ACTN</name>
<dbReference type="RefSeq" id="WP_203814397.1">
    <property type="nucleotide sequence ID" value="NZ_BOMY01000061.1"/>
</dbReference>
<keyword evidence="3" id="KW-0624">Polysaccharide degradation</keyword>
<dbReference type="PROSITE" id="PS51173">
    <property type="entry name" value="CBM2"/>
    <property type="match status" value="1"/>
</dbReference>
<evidence type="ECO:0000256" key="4">
    <source>
        <dbReference type="SAM" id="MobiDB-lite"/>
    </source>
</evidence>
<dbReference type="GO" id="GO:0030247">
    <property type="term" value="F:polysaccharide binding"/>
    <property type="evidence" value="ECO:0007669"/>
    <property type="project" value="UniProtKB-UniRule"/>
</dbReference>
<accession>A0A919NWH3</accession>